<protein>
    <submittedName>
        <fullName evidence="3">Glycosyltransferase involved in cell wall biosynthesis</fullName>
    </submittedName>
</protein>
<dbReference type="GO" id="GO:0016740">
    <property type="term" value="F:transferase activity"/>
    <property type="evidence" value="ECO:0007669"/>
    <property type="project" value="UniProtKB-KW"/>
</dbReference>
<proteinExistence type="predicted"/>
<gene>
    <name evidence="3" type="ORF">FBZ96_108136</name>
</gene>
<reference evidence="3 4" key="1">
    <citation type="submission" date="2019-06" db="EMBL/GenBank/DDBJ databases">
        <title>Genomic Encyclopedia of Type Strains, Phase IV (KMG-V): Genome sequencing to study the core and pangenomes of soil and plant-associated prokaryotes.</title>
        <authorList>
            <person name="Whitman W."/>
        </authorList>
    </citation>
    <scope>NUCLEOTIDE SEQUENCE [LARGE SCALE GENOMIC DNA]</scope>
    <source>
        <strain evidence="3 4">BR 510</strain>
    </source>
</reference>
<dbReference type="PANTHER" id="PTHR48090">
    <property type="entry name" value="UNDECAPRENYL-PHOSPHATE 4-DEOXY-4-FORMAMIDO-L-ARABINOSE TRANSFERASE-RELATED"/>
    <property type="match status" value="1"/>
</dbReference>
<comment type="caution">
    <text evidence="3">The sequence shown here is derived from an EMBL/GenBank/DDBJ whole genome shotgun (WGS) entry which is preliminary data.</text>
</comment>
<evidence type="ECO:0000259" key="2">
    <source>
        <dbReference type="Pfam" id="PF00535"/>
    </source>
</evidence>
<dbReference type="PANTHER" id="PTHR48090:SF7">
    <property type="entry name" value="RFBJ PROTEIN"/>
    <property type="match status" value="1"/>
</dbReference>
<evidence type="ECO:0000256" key="1">
    <source>
        <dbReference type="SAM" id="MobiDB-lite"/>
    </source>
</evidence>
<feature type="region of interest" description="Disordered" evidence="1">
    <location>
        <begin position="1"/>
        <end position="23"/>
    </location>
</feature>
<evidence type="ECO:0000313" key="4">
    <source>
        <dbReference type="Proteomes" id="UP000319949"/>
    </source>
</evidence>
<evidence type="ECO:0000313" key="3">
    <source>
        <dbReference type="EMBL" id="TWA94404.1"/>
    </source>
</evidence>
<dbReference type="Gene3D" id="3.90.550.10">
    <property type="entry name" value="Spore Coat Polysaccharide Biosynthesis Protein SpsA, Chain A"/>
    <property type="match status" value="1"/>
</dbReference>
<name>A0A560DBD1_9BRAD</name>
<keyword evidence="4" id="KW-1185">Reference proteome</keyword>
<accession>A0A560DBD1</accession>
<dbReference type="EMBL" id="VITK01000008">
    <property type="protein sequence ID" value="TWA94404.1"/>
    <property type="molecule type" value="Genomic_DNA"/>
</dbReference>
<dbReference type="OrthoDB" id="3177103at2"/>
<dbReference type="CDD" id="cd04179">
    <property type="entry name" value="DPM_DPG-synthase_like"/>
    <property type="match status" value="1"/>
</dbReference>
<dbReference type="InterPro" id="IPR050256">
    <property type="entry name" value="Glycosyltransferase_2"/>
</dbReference>
<dbReference type="AlphaFoldDB" id="A0A560DBD1"/>
<dbReference type="Proteomes" id="UP000319949">
    <property type="component" value="Unassembled WGS sequence"/>
</dbReference>
<organism evidence="3 4">
    <name type="scientific">Bradyrhizobium stylosanthis</name>
    <dbReference type="NCBI Taxonomy" id="1803665"/>
    <lineage>
        <taxon>Bacteria</taxon>
        <taxon>Pseudomonadati</taxon>
        <taxon>Pseudomonadota</taxon>
        <taxon>Alphaproteobacteria</taxon>
        <taxon>Hyphomicrobiales</taxon>
        <taxon>Nitrobacteraceae</taxon>
        <taxon>Bradyrhizobium</taxon>
    </lineage>
</organism>
<dbReference type="STRING" id="1803665.GCA_001641335_06294"/>
<dbReference type="InterPro" id="IPR029044">
    <property type="entry name" value="Nucleotide-diphossugar_trans"/>
</dbReference>
<dbReference type="InterPro" id="IPR001173">
    <property type="entry name" value="Glyco_trans_2-like"/>
</dbReference>
<dbReference type="SUPFAM" id="SSF53448">
    <property type="entry name" value="Nucleotide-diphospho-sugar transferases"/>
    <property type="match status" value="1"/>
</dbReference>
<keyword evidence="3" id="KW-0808">Transferase</keyword>
<feature type="domain" description="Glycosyltransferase 2-like" evidence="2">
    <location>
        <begin position="36"/>
        <end position="193"/>
    </location>
</feature>
<dbReference type="Pfam" id="PF00535">
    <property type="entry name" value="Glycos_transf_2"/>
    <property type="match status" value="1"/>
</dbReference>
<sequence>MRQDLRGQGGVANRELGSTGMCGADAPSDSAPRILLVIPCFNEADSIGNLLSEIAATGCDYHTLVVDDGSSDATSAVASRSSPVARLAQNLGIGGAVQTGIKYAARQDFDFCIQIDGDGQHDPRAIATLLNAYSKDPANITIGSRFIDNAGFCSTRMRRAGIRLIVLALNGLFAGGRITDPTSGMRLLDRSAIAFFAKSYPTDFPEPISLAWAMRAGLTVNEVPVEMRPRETGVSSIDGLKSASYMIRVLGYILLARLVRSP</sequence>